<reference evidence="1" key="1">
    <citation type="submission" date="2020-05" db="EMBL/GenBank/DDBJ databases">
        <authorList>
            <person name="Chiriac C."/>
            <person name="Salcher M."/>
            <person name="Ghai R."/>
            <person name="Kavagutti S V."/>
        </authorList>
    </citation>
    <scope>NUCLEOTIDE SEQUENCE</scope>
</reference>
<name>A0A6J6VLE8_9ZZZZ</name>
<accession>A0A6J6VLE8</accession>
<dbReference type="EMBL" id="CAEZZX010000034">
    <property type="protein sequence ID" value="CAB4773311.1"/>
    <property type="molecule type" value="Genomic_DNA"/>
</dbReference>
<organism evidence="1">
    <name type="scientific">freshwater metagenome</name>
    <dbReference type="NCBI Taxonomy" id="449393"/>
    <lineage>
        <taxon>unclassified sequences</taxon>
        <taxon>metagenomes</taxon>
        <taxon>ecological metagenomes</taxon>
    </lineage>
</organism>
<gene>
    <name evidence="1" type="ORF">UFOPK2938_00273</name>
</gene>
<sequence length="56" mass="6027">MDQAQEDVLSPDVVVVEHAGFFLSQNHHTAGPVGKPLEHDFLLTIDGFTLLAQAVA</sequence>
<dbReference type="AlphaFoldDB" id="A0A6J6VLE8"/>
<protein>
    <submittedName>
        <fullName evidence="1">Unannotated protein</fullName>
    </submittedName>
</protein>
<proteinExistence type="predicted"/>
<evidence type="ECO:0000313" key="1">
    <source>
        <dbReference type="EMBL" id="CAB4773311.1"/>
    </source>
</evidence>